<organism evidence="1 2">
    <name type="scientific">Mycobacterium paraense</name>
    <dbReference type="NCBI Taxonomy" id="767916"/>
    <lineage>
        <taxon>Bacteria</taxon>
        <taxon>Bacillati</taxon>
        <taxon>Actinomycetota</taxon>
        <taxon>Actinomycetes</taxon>
        <taxon>Mycobacteriales</taxon>
        <taxon>Mycobacteriaceae</taxon>
        <taxon>Mycobacterium</taxon>
        <taxon>Mycobacterium simiae complex</taxon>
    </lineage>
</organism>
<accession>A0A1X2A640</accession>
<dbReference type="EMBL" id="LQPN01000063">
    <property type="protein sequence ID" value="ORW41610.1"/>
    <property type="molecule type" value="Genomic_DNA"/>
</dbReference>
<protein>
    <submittedName>
        <fullName evidence="1">Uncharacterized protein</fullName>
    </submittedName>
</protein>
<comment type="caution">
    <text evidence="1">The sequence shown here is derived from an EMBL/GenBank/DDBJ whole genome shotgun (WGS) entry which is preliminary data.</text>
</comment>
<dbReference type="Proteomes" id="UP000193285">
    <property type="component" value="Unassembled WGS sequence"/>
</dbReference>
<name>A0A1X2A640_9MYCO</name>
<sequence length="734" mass="80746">MMGKNRVQYGGRAFTQDAQAAMKGNIVRGLIELITNADDAYGPAASGKIRVEVEHRRKSAWKVVVKDRATGMRMETMRRVFGQLGARTSGFETGQAVRGNLGRGAKDVAAFGPVTFASICENYYAEMVLEPDGTYDDPIERRVTDDDRRRLGIPRGSGTVVTITVDSRFRCPQHSTLVDNLSKHYQLRDINSDPRRELTLVDLNSTDSEAIRYGLPSLAEEVACDIEVPGYDAVASLRISRLPERADNPTSDPLRPEGILVKGNRGIYENTLFSLESNPHAHWFVGSLTCPMIDTLARQYDDLESGSQEHTSDNPMPIITRTRDGLEHEHPFYKALVEAAELHLARLVKAEEKKAQEGGAHESARLRRALDSLGRDLAQLVDSDLREVDEDGLGGGRGAGDTEPVRIIPANPVLYMGEDKTLSVVVLKEVGVDEFNVDVDPEGVIEVLDQSPIELRQHPRRDDCLIGQIHLRPLIEDEETLLTVTCGEVEAVASVYVRPERDIPDPIPPSDLEFVRTSYQLAHGRRRSLGLRAPTDVINAAGSTRVRVTSNDAGIVVLGPETELVFDEEQLCFVGSVSVDPRVLGATATLTANLGDAVATCEVSVRERDGGGPSLQIKIVDEVQGRFRAYVDLVNDVTIIKIFGSHPAIKRYLGPGPNFPKQDTSEARAVIAEIVAGEAARLVMNRKYRVAGELDGPAFYAEHHYYLDKYLARCHKLMLSDVEGPSKTDTLKIS</sequence>
<evidence type="ECO:0000313" key="2">
    <source>
        <dbReference type="Proteomes" id="UP000193285"/>
    </source>
</evidence>
<evidence type="ECO:0000313" key="1">
    <source>
        <dbReference type="EMBL" id="ORW41610.1"/>
    </source>
</evidence>
<reference evidence="1 2" key="1">
    <citation type="journal article" date="2015" name="Emerg. Microbes Infect.">
        <title>Characterization of 17 strains belonging to the Mycobacterium simiae complex and description of Mycobacterium paraense sp. nov.</title>
        <authorList>
            <person name="Fusco da Costa A.R."/>
            <person name="Fedrizzi T."/>
            <person name="Lopes M.L."/>
            <person name="Pecorari M."/>
            <person name="Oliveira da Costa W.L."/>
            <person name="Giacobazzi E."/>
            <person name="da Costa Bahia J.R."/>
            <person name="De Sanctis V."/>
            <person name="Batista Lima K.V."/>
            <person name="Bertorelli R."/>
            <person name="Grottola A."/>
            <person name="Fabio A."/>
            <person name="Mariottini A."/>
            <person name="Ferretti P."/>
            <person name="Di Leva F."/>
            <person name="Fregni Serpini G."/>
            <person name="Tagliazucchi S."/>
            <person name="Rumpianesi F."/>
            <person name="Jousson O."/>
            <person name="Segata N."/>
            <person name="Tortoli E."/>
        </authorList>
    </citation>
    <scope>NUCLEOTIDE SEQUENCE [LARGE SCALE GENOMIC DNA]</scope>
    <source>
        <strain evidence="1 2">IEC33</strain>
    </source>
</reference>
<dbReference type="AlphaFoldDB" id="A0A1X2A640"/>
<gene>
    <name evidence="1" type="ORF">AWB90_20115</name>
</gene>
<dbReference type="SUPFAM" id="SSF55874">
    <property type="entry name" value="ATPase domain of HSP90 chaperone/DNA topoisomerase II/histidine kinase"/>
    <property type="match status" value="1"/>
</dbReference>
<dbReference type="Gene3D" id="3.30.565.10">
    <property type="entry name" value="Histidine kinase-like ATPase, C-terminal domain"/>
    <property type="match status" value="1"/>
</dbReference>
<dbReference type="InterPro" id="IPR036890">
    <property type="entry name" value="HATPase_C_sf"/>
</dbReference>
<proteinExistence type="predicted"/>
<dbReference type="OrthoDB" id="2078327at2"/>